<evidence type="ECO:0000256" key="5">
    <source>
        <dbReference type="ARBA" id="ARBA00022525"/>
    </source>
</evidence>
<dbReference type="PANTHER" id="PTHR10795">
    <property type="entry name" value="PROPROTEIN CONVERTASE SUBTILISIN/KEXIN"/>
    <property type="match status" value="1"/>
</dbReference>
<dbReference type="RefSeq" id="XP_008449184.1">
    <property type="nucleotide sequence ID" value="XM_008450962.1"/>
</dbReference>
<feature type="domain" description="PA" evidence="15">
    <location>
        <begin position="400"/>
        <end position="472"/>
    </location>
</feature>
<dbReference type="FunFam" id="3.40.50.200:FF:000006">
    <property type="entry name" value="Subtilisin-like protease SBT1.5"/>
    <property type="match status" value="2"/>
</dbReference>
<dbReference type="OrthoDB" id="206201at2759"/>
<keyword evidence="6 12" id="KW-0645">Protease</keyword>
<feature type="domain" description="Peptidase S8/S53" evidence="14">
    <location>
        <begin position="885"/>
        <end position="1358"/>
    </location>
</feature>
<dbReference type="CDD" id="cd02120">
    <property type="entry name" value="PA_subtilisin_like"/>
    <property type="match status" value="2"/>
</dbReference>
<dbReference type="Gene3D" id="3.40.50.200">
    <property type="entry name" value="Peptidase S8/S53 domain"/>
    <property type="match status" value="2"/>
</dbReference>
<dbReference type="InterPro" id="IPR010259">
    <property type="entry name" value="S8pro/Inhibitor_I9"/>
</dbReference>
<comment type="similarity">
    <text evidence="3 12">Belongs to the peptidase S8 family.</text>
</comment>
<sequence>MEYFSYIVSPLLLFFFLLQTSALPTKKSYIVYLGAHSFGPNPTNFDIEAATESHYDLLGSVVGNNLEAKDSIKYSYNKYINGFAAVLDEQQATDLAKNPKVVSVFENKKRQLHTTRSWSFLGMENDEGIPSNSIWKAARFGEDTIIGNLDSGVWPESKSFNDAGYGPVPSRWRGACEGGNNFQCNRKLIGARYFHAGFVMGSGLINVSFNKTARDEDGHGSHTLSTAGGNFVPGASIFGYGNGTAKGGSPKARVAAYRVCWPPALFGGGCYDADILAGFEAAISDGVDVLSVSLGSEAQEFSHDSMSIGAFHAVEQGIVVVCSAGNSGPGPKTVSNVSPWMFTVGASTIDRDFTSYATLGNKKQYKGSSLSSSSLAGGKFYPLINAVDARNPNSTDSFAQKCETGSLDPAKVKGKIVVCLRGVTARVEKGYVVLQAGGVGMILVNDKTDGSGLISDSHILPATSLTYTDGLAVAQYINSTTTPVALITPVETQLGVKPSPVMAGFSSRGPNPITDAMLKPDITGPGVNILASVTTDVTATKFPFDTRRVPFNVESGTSMSCPHIAGVSGLLKTLYPTWSPAAIKSAIMTTAKTRDNSMHTLSDTVKAKATPFDYGAGHVNPNNAMDPGLVYDTTIDDYLNFLCARGYNAQTLMSFHSKPFVCATPFTLTDLNYPSISIPELKSGAPVTVNRRVKNVGTPGTYVARVKASSKISVTVEPSTLQFNSVGEEKAFKVLFEYKGTGQGKSYVFGTLIWSDNGKHNVRSPIVVKLGSYIVYLGSHFFGSNPSIHDVQLATESQYELLESVVGSKLAAKESIFYSYNRYINGFAAILDENQAIALARNPNVVSIFENQKRKLHTTRSWSFLGMESDEGIPPNSIWKAARFGEDTIIGNLDTGAWPESKSFNDAGYGPVPSRWMGVCEGGANFTCNKKLIGARYFNKGFEAENGPMSANLTTARDQEGHGSHTLSTAGGNFVPGANVFGNGNGTAKGGSPRARLAAYKVCWPSFTGGCYDADILAAVESAIHDGVDVLSISLGSSARDFASDTLSIGAFHAVQQGIVVVCSGGNDGPTPGTVTNVSPWMITVAASTVDRDFVNYVALGNKRHFKGVSLSSGGLPRGKFYPLVDGVQVKAGNATDKLALLCEDGSLDPAKAKGKIVLCLRGDSARMDKSFEVRRAGGIGLILVNDKEDGNDITADPHFLPASHLNYADGIAIFQYINSTKSPMAFITHVKTEMGIKPSPMVADFSSRGPNPIIDSMIKPDIAAPGVSILAAFSEYATATDFPLDTRRVSFNFESGTSMACPHISGVVGLLKTLYPKWSPAAIKSAIMTTAKTRDNSMKSILDYNKAKATPFQYGAGHVHPNNAIDPGLVYDTTIEDYMNFICAQGYNSTTLKRFYNKPYLCPKSFPLTDLNYPSISVPKLTIGVPVTINRRLKNVGTPGTYVARVKVSSKVSVTVKPSTLQFNSVGEEKAFKVVFEYKGKGQGKGHVFGTLIWSDGNHFVRSPMAVKLG</sequence>
<dbReference type="InterPro" id="IPR041469">
    <property type="entry name" value="Subtilisin-like_FN3"/>
</dbReference>
<feature type="domain" description="PA" evidence="15">
    <location>
        <begin position="1138"/>
        <end position="1214"/>
    </location>
</feature>
<dbReference type="GO" id="GO:0009609">
    <property type="term" value="P:response to symbiotic bacterium"/>
    <property type="evidence" value="ECO:0007669"/>
    <property type="project" value="UniProtKB-ARBA"/>
</dbReference>
<proteinExistence type="inferred from homology"/>
<feature type="active site" description="Charge relay system" evidence="12">
    <location>
        <position position="894"/>
    </location>
</feature>
<keyword evidence="5" id="KW-0964">Secreted</keyword>
<dbReference type="InterPro" id="IPR036852">
    <property type="entry name" value="Peptidase_S8/S53_dom_sf"/>
</dbReference>
<keyword evidence="19" id="KW-1185">Reference proteome</keyword>
<dbReference type="Gramene" id="MELO3C014071.2.1">
    <property type="protein sequence ID" value="MELO3C014071.2.1"/>
    <property type="gene ID" value="MELO3C014071.2"/>
</dbReference>
<organism evidence="19 20">
    <name type="scientific">Cucumis melo</name>
    <name type="common">Muskmelon</name>
    <dbReference type="NCBI Taxonomy" id="3656"/>
    <lineage>
        <taxon>Eukaryota</taxon>
        <taxon>Viridiplantae</taxon>
        <taxon>Streptophyta</taxon>
        <taxon>Embryophyta</taxon>
        <taxon>Tracheophyta</taxon>
        <taxon>Spermatophyta</taxon>
        <taxon>Magnoliopsida</taxon>
        <taxon>eudicotyledons</taxon>
        <taxon>Gunneridae</taxon>
        <taxon>Pentapetalae</taxon>
        <taxon>rosids</taxon>
        <taxon>fabids</taxon>
        <taxon>Cucurbitales</taxon>
        <taxon>Cucurbitaceae</taxon>
        <taxon>Benincaseae</taxon>
        <taxon>Cucumis</taxon>
    </lineage>
</organism>
<name>A0A1S3BLG8_CUCME</name>
<dbReference type="Pfam" id="PF02225">
    <property type="entry name" value="PA"/>
    <property type="match status" value="2"/>
</dbReference>
<evidence type="ECO:0000259" key="16">
    <source>
        <dbReference type="Pfam" id="PF05922"/>
    </source>
</evidence>
<dbReference type="GO" id="GO:0006508">
    <property type="term" value="P:proteolysis"/>
    <property type="evidence" value="ECO:0007669"/>
    <property type="project" value="UniProtKB-KW"/>
</dbReference>
<dbReference type="CDD" id="cd04852">
    <property type="entry name" value="Peptidases_S8_3"/>
    <property type="match status" value="2"/>
</dbReference>
<evidence type="ECO:0000256" key="6">
    <source>
        <dbReference type="ARBA" id="ARBA00022670"/>
    </source>
</evidence>
<dbReference type="PROSITE" id="PS51892">
    <property type="entry name" value="SUBTILASE"/>
    <property type="match status" value="2"/>
</dbReference>
<feature type="chain" id="PRO_5044565301" evidence="13">
    <location>
        <begin position="23"/>
        <end position="1511"/>
    </location>
</feature>
<dbReference type="InterPro" id="IPR000209">
    <property type="entry name" value="Peptidase_S8/S53_dom"/>
</dbReference>
<dbReference type="SMR" id="A0A1S3BLG8"/>
<evidence type="ECO:0000256" key="10">
    <source>
        <dbReference type="ARBA" id="ARBA00023180"/>
    </source>
</evidence>
<dbReference type="Gene3D" id="2.60.40.2310">
    <property type="match status" value="2"/>
</dbReference>
<feature type="domain" description="Inhibitor I9" evidence="16">
    <location>
        <begin position="28"/>
        <end position="113"/>
    </location>
</feature>
<dbReference type="Gene3D" id="3.50.30.30">
    <property type="match status" value="2"/>
</dbReference>
<feature type="domain" description="Inhibitor I9" evidence="16">
    <location>
        <begin position="772"/>
        <end position="857"/>
    </location>
</feature>
<evidence type="ECO:0000256" key="13">
    <source>
        <dbReference type="SAM" id="SignalP"/>
    </source>
</evidence>
<keyword evidence="7 13" id="KW-0732">Signal</keyword>
<evidence type="ECO:0000256" key="8">
    <source>
        <dbReference type="ARBA" id="ARBA00022801"/>
    </source>
</evidence>
<evidence type="ECO:0000256" key="2">
    <source>
        <dbReference type="ARBA" id="ARBA00004271"/>
    </source>
</evidence>
<feature type="signal peptide" evidence="13">
    <location>
        <begin position="1"/>
        <end position="22"/>
    </location>
</feature>
<dbReference type="InterPro" id="IPR034197">
    <property type="entry name" value="Peptidases_S8_3"/>
</dbReference>
<reference evidence="18" key="1">
    <citation type="submission" date="2023-03" db="UniProtKB">
        <authorList>
            <consortium name="EnsemblPlants"/>
        </authorList>
    </citation>
    <scope>IDENTIFICATION</scope>
</reference>
<keyword evidence="8 12" id="KW-0378">Hydrolase</keyword>
<evidence type="ECO:0000256" key="12">
    <source>
        <dbReference type="PROSITE-ProRule" id="PRU01240"/>
    </source>
</evidence>
<gene>
    <name evidence="20" type="primary">LOC103491134</name>
    <name evidence="18" type="synonym">103491134</name>
</gene>
<dbReference type="FunFam" id="3.30.70.80:FF:000002">
    <property type="entry name" value="Subtilisin-like protease SBT5.3"/>
    <property type="match status" value="2"/>
</dbReference>
<dbReference type="KEGG" id="cmo:103491134"/>
<keyword evidence="9 12" id="KW-0720">Serine protease</keyword>
<evidence type="ECO:0000259" key="14">
    <source>
        <dbReference type="Pfam" id="PF00082"/>
    </source>
</evidence>
<dbReference type="FunFam" id="2.60.40.2310:FF:000001">
    <property type="entry name" value="Subtilisin-like protease SBT1.5"/>
    <property type="match status" value="2"/>
</dbReference>
<feature type="active site" description="Charge relay system" evidence="11 12">
    <location>
        <position position="150"/>
    </location>
</feature>
<dbReference type="Pfam" id="PF05922">
    <property type="entry name" value="Inhibitor_I9"/>
    <property type="match status" value="2"/>
</dbReference>
<feature type="active site" description="Charge relay system" evidence="11 12">
    <location>
        <position position="558"/>
    </location>
</feature>
<evidence type="ECO:0000256" key="7">
    <source>
        <dbReference type="ARBA" id="ARBA00022729"/>
    </source>
</evidence>
<feature type="active site" description="Charge relay system" evidence="12">
    <location>
        <position position="962"/>
    </location>
</feature>
<keyword evidence="10" id="KW-0325">Glycoprotein</keyword>
<feature type="active site" description="Charge relay system" evidence="11 12">
    <location>
        <position position="219"/>
    </location>
</feature>
<dbReference type="Pfam" id="PF17766">
    <property type="entry name" value="fn3_6"/>
    <property type="match status" value="2"/>
</dbReference>
<dbReference type="Gene3D" id="3.30.70.80">
    <property type="entry name" value="Peptidase S8 propeptide/proteinase inhibitor I9"/>
    <property type="match status" value="2"/>
</dbReference>
<dbReference type="InterPro" id="IPR045051">
    <property type="entry name" value="SBT"/>
</dbReference>
<dbReference type="InterPro" id="IPR015500">
    <property type="entry name" value="Peptidase_S8_subtilisin-rel"/>
</dbReference>
<evidence type="ECO:0000256" key="3">
    <source>
        <dbReference type="ARBA" id="ARBA00011073"/>
    </source>
</evidence>
<feature type="domain" description="Peptidase S8/S53" evidence="14">
    <location>
        <begin position="142"/>
        <end position="603"/>
    </location>
</feature>
<feature type="active site" description="Charge relay system" evidence="12">
    <location>
        <position position="1299"/>
    </location>
</feature>
<dbReference type="Pfam" id="PF00082">
    <property type="entry name" value="Peptidase_S8"/>
    <property type="match status" value="2"/>
</dbReference>
<dbReference type="SUPFAM" id="SSF52743">
    <property type="entry name" value="Subtilisin-like"/>
    <property type="match status" value="2"/>
</dbReference>
<dbReference type="eggNOG" id="ENOG502QSF0">
    <property type="taxonomic scope" value="Eukaryota"/>
</dbReference>
<evidence type="ECO:0000313" key="20">
    <source>
        <dbReference type="RefSeq" id="XP_008449184.1"/>
    </source>
</evidence>
<evidence type="ECO:0000313" key="18">
    <source>
        <dbReference type="EnsemblPlants" id="MELO3C014071.2.1"/>
    </source>
</evidence>
<feature type="domain" description="Subtilisin-like protease fibronectin type-III" evidence="17">
    <location>
        <begin position="670"/>
        <end position="768"/>
    </location>
</feature>
<evidence type="ECO:0000259" key="17">
    <source>
        <dbReference type="Pfam" id="PF17766"/>
    </source>
</evidence>
<dbReference type="SUPFAM" id="SSF52025">
    <property type="entry name" value="PA domain"/>
    <property type="match status" value="2"/>
</dbReference>
<dbReference type="InterPro" id="IPR037045">
    <property type="entry name" value="S8pro/Inhibitor_I9_sf"/>
</dbReference>
<dbReference type="PROSITE" id="PS00138">
    <property type="entry name" value="SUBTILASE_SER"/>
    <property type="match status" value="2"/>
</dbReference>
<evidence type="ECO:0000256" key="4">
    <source>
        <dbReference type="ARBA" id="ARBA00022523"/>
    </source>
</evidence>
<reference evidence="20" key="2">
    <citation type="submission" date="2025-04" db="UniProtKB">
        <authorList>
            <consortium name="RefSeq"/>
        </authorList>
    </citation>
    <scope>IDENTIFICATION</scope>
</reference>
<dbReference type="Proteomes" id="UP001652600">
    <property type="component" value="Chromosome 6"/>
</dbReference>
<dbReference type="InterPro" id="IPR003137">
    <property type="entry name" value="PA_domain"/>
</dbReference>
<evidence type="ECO:0000256" key="9">
    <source>
        <dbReference type="ARBA" id="ARBA00022825"/>
    </source>
</evidence>
<dbReference type="GO" id="GO:0009610">
    <property type="term" value="P:response to symbiotic fungus"/>
    <property type="evidence" value="ECO:0007669"/>
    <property type="project" value="UniProtKB-ARBA"/>
</dbReference>
<dbReference type="InterPro" id="IPR023828">
    <property type="entry name" value="Peptidase_S8_Ser-AS"/>
</dbReference>
<evidence type="ECO:0000259" key="15">
    <source>
        <dbReference type="Pfam" id="PF02225"/>
    </source>
</evidence>
<dbReference type="GO" id="GO:0004252">
    <property type="term" value="F:serine-type endopeptidase activity"/>
    <property type="evidence" value="ECO:0007669"/>
    <property type="project" value="UniProtKB-UniRule"/>
</dbReference>
<accession>A0A1S3BLG8</accession>
<dbReference type="InterPro" id="IPR046450">
    <property type="entry name" value="PA_dom_sf"/>
</dbReference>
<dbReference type="PRINTS" id="PR00723">
    <property type="entry name" value="SUBTILISIN"/>
</dbReference>
<comment type="subcellular location">
    <subcellularLocation>
        <location evidence="2">Secreted</location>
        <location evidence="2">Extracellular space</location>
        <location evidence="2">Apoplast</location>
    </subcellularLocation>
</comment>
<feature type="domain" description="Subtilisin-like protease fibronectin type-III" evidence="17">
    <location>
        <begin position="1411"/>
        <end position="1508"/>
    </location>
</feature>
<dbReference type="GO" id="GO:0048046">
    <property type="term" value="C:apoplast"/>
    <property type="evidence" value="ECO:0007669"/>
    <property type="project" value="UniProtKB-SubCell"/>
</dbReference>
<dbReference type="EnsemblPlants" id="MELO3C014071.2.1">
    <property type="protein sequence ID" value="MELO3C014071.2.1"/>
    <property type="gene ID" value="MELO3C014071.2"/>
</dbReference>
<dbReference type="FunFam" id="3.50.30.30:FF:000005">
    <property type="entry name" value="subtilisin-like protease SBT1.5"/>
    <property type="match status" value="2"/>
</dbReference>
<evidence type="ECO:0000256" key="11">
    <source>
        <dbReference type="PIRSR" id="PIRSR615500-1"/>
    </source>
</evidence>
<comment type="function">
    <text evidence="1">Required for arbuscular mycorrhiza (AM) development during AM symbiosis with AM fungi (e.g. Glomeromycota intraradices).</text>
</comment>
<dbReference type="GeneID" id="103491134"/>
<keyword evidence="4" id="KW-0052">Apoplast</keyword>
<protein>
    <submittedName>
        <fullName evidence="20">Subtilisin-like protease SBT5.3</fullName>
    </submittedName>
</protein>
<evidence type="ECO:0000256" key="1">
    <source>
        <dbReference type="ARBA" id="ARBA00002076"/>
    </source>
</evidence>
<dbReference type="InParanoid" id="A0A1S3BLG8"/>
<evidence type="ECO:0000313" key="19">
    <source>
        <dbReference type="Proteomes" id="UP001652600"/>
    </source>
</evidence>